<evidence type="ECO:0000313" key="7">
    <source>
        <dbReference type="EMBL" id="SFF01425.1"/>
    </source>
</evidence>
<sequence length="544" mass="60783">MWKRVCEGTFSSGRKACPIVLVMLLLLLLIAACSASPEPAIETEGERYEVDEQPSTVYYEIFVRSFYDTNGDGIGDLNGVTAKLDYLKQLGVGGIWLMPIQPSPSYHGYDVTDYYAINPDYGTLEDLQKLLAEAHKRDIKVIMDLVVNHTSTEHPWFKKAAEDAASPYRSWYHFAGKDERVQADGAVGSNPWHTIGSGRYLGVFWEGMPDLNFDEPAVRDEMIQIGQFWLEQGFDGFRLDAAKHIYGDFASTVNSDAVKNNNQRWWQQFHSGLSEVNPGVFLIGEVWDSLSVIAPYLDRAFDSAFNFDLAGKLLRAASSESDPDAAFSLKRAYKLYGDASGGAFTDAPFLSNHDQNRVMSVLNGNVAHAKTAASLLLTLPGNPFIYYGEEIGMKGMKPDERIREPMLWHSAIDGGKGQTTWEHSSSNVDPSLVSVEAQLNDEQSLLAHYQMLIGWRNELPALRDGGIEEYRLDPPMSQVSSYIRATAKERVLVLINLSKEQQMVKLHEQEPFGSFDKVIRASHEDVAVQEGRISLPPYSVFVVK</sequence>
<keyword evidence="2 5" id="KW-0378">Hydrolase</keyword>
<dbReference type="InterPro" id="IPR013780">
    <property type="entry name" value="Glyco_hydro_b"/>
</dbReference>
<dbReference type="EMBL" id="FONN01000011">
    <property type="protein sequence ID" value="SFF01425.1"/>
    <property type="molecule type" value="Genomic_DNA"/>
</dbReference>
<evidence type="ECO:0000313" key="8">
    <source>
        <dbReference type="Proteomes" id="UP000183410"/>
    </source>
</evidence>
<dbReference type="InterPro" id="IPR006047">
    <property type="entry name" value="GH13_cat_dom"/>
</dbReference>
<keyword evidence="5" id="KW-0119">Carbohydrate metabolism</keyword>
<dbReference type="Gene3D" id="3.20.20.80">
    <property type="entry name" value="Glycosidases"/>
    <property type="match status" value="1"/>
</dbReference>
<comment type="similarity">
    <text evidence="1 4">Belongs to the glycosyl hydrolase 13 family.</text>
</comment>
<dbReference type="PANTHER" id="PTHR10357:SF179">
    <property type="entry name" value="NEUTRAL AND BASIC AMINO ACID TRANSPORT PROTEIN RBAT"/>
    <property type="match status" value="1"/>
</dbReference>
<dbReference type="Gene3D" id="3.90.400.10">
    <property type="entry name" value="Oligo-1,6-glucosidase, Domain 2"/>
    <property type="match status" value="1"/>
</dbReference>
<dbReference type="SUPFAM" id="SSF51445">
    <property type="entry name" value="(Trans)glycosidases"/>
    <property type="match status" value="1"/>
</dbReference>
<dbReference type="Pfam" id="PF00128">
    <property type="entry name" value="Alpha-amylase"/>
    <property type="match status" value="1"/>
</dbReference>
<accession>A0A1I2F8D4</accession>
<keyword evidence="8" id="KW-1185">Reference proteome</keyword>
<dbReference type="SMART" id="SM00642">
    <property type="entry name" value="Aamy"/>
    <property type="match status" value="1"/>
</dbReference>
<dbReference type="SUPFAM" id="SSF51011">
    <property type="entry name" value="Glycosyl hydrolase domain"/>
    <property type="match status" value="1"/>
</dbReference>
<keyword evidence="3 5" id="KW-0326">Glycosidase</keyword>
<feature type="domain" description="Glycosyl hydrolase family 13 catalytic" evidence="6">
    <location>
        <begin position="60"/>
        <end position="456"/>
    </location>
</feature>
<dbReference type="AlphaFoldDB" id="A0A1I2F8D4"/>
<proteinExistence type="inferred from homology"/>
<comment type="catalytic activity">
    <reaction evidence="5">
        <text>Endohydrolysis of (1-&gt;4)-alpha-D-glucosidic linkages in polysaccharides containing three or more (1-&gt;4)-alpha-linked D-glucose units.</text>
        <dbReference type="EC" id="3.2.1.1"/>
    </reaction>
</comment>
<dbReference type="Pfam" id="PF23915">
    <property type="entry name" value="SusG_C"/>
    <property type="match status" value="1"/>
</dbReference>
<dbReference type="OrthoDB" id="9805159at2"/>
<evidence type="ECO:0000256" key="1">
    <source>
        <dbReference type="ARBA" id="ARBA00008061"/>
    </source>
</evidence>
<dbReference type="InterPro" id="IPR056300">
    <property type="entry name" value="SusG-like_C"/>
</dbReference>
<dbReference type="PANTHER" id="PTHR10357">
    <property type="entry name" value="ALPHA-AMYLASE FAMILY MEMBER"/>
    <property type="match status" value="1"/>
</dbReference>
<evidence type="ECO:0000259" key="6">
    <source>
        <dbReference type="SMART" id="SM00642"/>
    </source>
</evidence>
<evidence type="ECO:0000256" key="4">
    <source>
        <dbReference type="RuleBase" id="RU003615"/>
    </source>
</evidence>
<protein>
    <recommendedName>
        <fullName evidence="5">Alpha-amylase</fullName>
        <ecNumber evidence="5">3.2.1.1</ecNumber>
    </recommendedName>
</protein>
<dbReference type="CDD" id="cd11316">
    <property type="entry name" value="AmyAc_bac2_AmyA"/>
    <property type="match status" value="1"/>
</dbReference>
<dbReference type="GO" id="GO:0009313">
    <property type="term" value="P:oligosaccharide catabolic process"/>
    <property type="evidence" value="ECO:0007669"/>
    <property type="project" value="TreeGrafter"/>
</dbReference>
<organism evidence="7 8">
    <name type="scientific">Paenibacillus algorifonticola</name>
    <dbReference type="NCBI Taxonomy" id="684063"/>
    <lineage>
        <taxon>Bacteria</taxon>
        <taxon>Bacillati</taxon>
        <taxon>Bacillota</taxon>
        <taxon>Bacilli</taxon>
        <taxon>Bacillales</taxon>
        <taxon>Paenibacillaceae</taxon>
        <taxon>Paenibacillus</taxon>
    </lineage>
</organism>
<name>A0A1I2F8D4_9BACL</name>
<dbReference type="PRINTS" id="PR00110">
    <property type="entry name" value="ALPHAAMYLASE"/>
</dbReference>
<reference evidence="8" key="1">
    <citation type="submission" date="2016-10" db="EMBL/GenBank/DDBJ databases">
        <authorList>
            <person name="Varghese N."/>
            <person name="Submissions S."/>
        </authorList>
    </citation>
    <scope>NUCLEOTIDE SEQUENCE [LARGE SCALE GENOMIC DNA]</scope>
    <source>
        <strain evidence="8">CGMCC 1.10223</strain>
    </source>
</reference>
<dbReference type="GO" id="GO:0004556">
    <property type="term" value="F:alpha-amylase activity"/>
    <property type="evidence" value="ECO:0007669"/>
    <property type="project" value="UniProtKB-UniRule"/>
</dbReference>
<gene>
    <name evidence="7" type="ORF">SAMN04487969_111115</name>
</gene>
<dbReference type="PROSITE" id="PS51257">
    <property type="entry name" value="PROKAR_LIPOPROTEIN"/>
    <property type="match status" value="1"/>
</dbReference>
<dbReference type="InterPro" id="IPR017853">
    <property type="entry name" value="GH"/>
</dbReference>
<dbReference type="EC" id="3.2.1.1" evidence="5"/>
<dbReference type="Proteomes" id="UP000183410">
    <property type="component" value="Unassembled WGS sequence"/>
</dbReference>
<evidence type="ECO:0000256" key="5">
    <source>
        <dbReference type="RuleBase" id="RU361134"/>
    </source>
</evidence>
<evidence type="ECO:0000256" key="2">
    <source>
        <dbReference type="ARBA" id="ARBA00022801"/>
    </source>
</evidence>
<dbReference type="RefSeq" id="WP_046232176.1">
    <property type="nucleotide sequence ID" value="NZ_FONN01000011.1"/>
</dbReference>
<dbReference type="InterPro" id="IPR006046">
    <property type="entry name" value="Alpha_amylase"/>
</dbReference>
<dbReference type="GO" id="GO:0043169">
    <property type="term" value="F:cation binding"/>
    <property type="evidence" value="ECO:0007669"/>
    <property type="project" value="InterPro"/>
</dbReference>
<dbReference type="Gene3D" id="2.60.40.1180">
    <property type="entry name" value="Golgi alpha-mannosidase II"/>
    <property type="match status" value="1"/>
</dbReference>
<evidence type="ECO:0000256" key="3">
    <source>
        <dbReference type="ARBA" id="ARBA00023295"/>
    </source>
</evidence>
<dbReference type="InterPro" id="IPR045857">
    <property type="entry name" value="O16G_dom_2"/>
</dbReference>